<comment type="caution">
    <text evidence="7">The sequence shown here is derived from an EMBL/GenBank/DDBJ whole genome shotgun (WGS) entry which is preliminary data.</text>
</comment>
<evidence type="ECO:0000256" key="5">
    <source>
        <dbReference type="ARBA" id="ARBA00022691"/>
    </source>
</evidence>
<dbReference type="InterPro" id="IPR012263">
    <property type="entry name" value="M_m6A_EcoRV"/>
</dbReference>
<organism evidence="7 8">
    <name type="scientific">Microcystis aeruginosa NIES-44</name>
    <dbReference type="NCBI Taxonomy" id="449439"/>
    <lineage>
        <taxon>Bacteria</taxon>
        <taxon>Bacillati</taxon>
        <taxon>Cyanobacteriota</taxon>
        <taxon>Cyanophyceae</taxon>
        <taxon>Oscillatoriophycideae</taxon>
        <taxon>Chroococcales</taxon>
        <taxon>Microcystaceae</taxon>
        <taxon>Microcystis</taxon>
    </lineage>
</organism>
<evidence type="ECO:0000256" key="6">
    <source>
        <dbReference type="ARBA" id="ARBA00047942"/>
    </source>
</evidence>
<dbReference type="EC" id="2.1.1.72" evidence="2"/>
<dbReference type="InterPro" id="IPR012327">
    <property type="entry name" value="MeTrfase_D12"/>
</dbReference>
<dbReference type="PRINTS" id="PR00505">
    <property type="entry name" value="D12N6MTFRASE"/>
</dbReference>
<dbReference type="SUPFAM" id="SSF53335">
    <property type="entry name" value="S-adenosyl-L-methionine-dependent methyltransferases"/>
    <property type="match status" value="1"/>
</dbReference>
<protein>
    <recommendedName>
        <fullName evidence="2">site-specific DNA-methyltransferase (adenine-specific)</fullName>
        <ecNumber evidence="2">2.1.1.72</ecNumber>
    </recommendedName>
</protein>
<keyword evidence="4" id="KW-0808">Transferase</keyword>
<dbReference type="GO" id="GO:1904047">
    <property type="term" value="F:S-adenosyl-L-methionine binding"/>
    <property type="evidence" value="ECO:0007669"/>
    <property type="project" value="TreeGrafter"/>
</dbReference>
<dbReference type="PANTHER" id="PTHR30481">
    <property type="entry name" value="DNA ADENINE METHYLASE"/>
    <property type="match status" value="1"/>
</dbReference>
<comment type="similarity">
    <text evidence="1">Belongs to the N(4)/N(6)-methyltransferase family.</text>
</comment>
<keyword evidence="3 7" id="KW-0489">Methyltransferase</keyword>
<dbReference type="PIRSF" id="PIRSF000398">
    <property type="entry name" value="M_m6A_EcoRV"/>
    <property type="match status" value="1"/>
</dbReference>
<dbReference type="PANTHER" id="PTHR30481:SF2">
    <property type="entry name" value="SITE-SPECIFIC DNA-METHYLTRANSFERASE (ADENINE-SPECIFIC)"/>
    <property type="match status" value="1"/>
</dbReference>
<dbReference type="InterPro" id="IPR029063">
    <property type="entry name" value="SAM-dependent_MTases_sf"/>
</dbReference>
<keyword evidence="5" id="KW-0949">S-adenosyl-L-methionine</keyword>
<gene>
    <name evidence="7" type="ORF">N44_04240</name>
</gene>
<evidence type="ECO:0000313" key="8">
    <source>
        <dbReference type="Proteomes" id="UP000030321"/>
    </source>
</evidence>
<dbReference type="RefSeq" id="WP_045361839.1">
    <property type="nucleotide sequence ID" value="NZ_BBPA01000070.1"/>
</dbReference>
<evidence type="ECO:0000256" key="2">
    <source>
        <dbReference type="ARBA" id="ARBA00011900"/>
    </source>
</evidence>
<dbReference type="EMBL" id="BBPA01000070">
    <property type="protein sequence ID" value="GAL95385.1"/>
    <property type="molecule type" value="Genomic_DNA"/>
</dbReference>
<accession>A0A0A1W083</accession>
<evidence type="ECO:0000256" key="1">
    <source>
        <dbReference type="ARBA" id="ARBA00006594"/>
    </source>
</evidence>
<evidence type="ECO:0000256" key="4">
    <source>
        <dbReference type="ARBA" id="ARBA00022679"/>
    </source>
</evidence>
<dbReference type="REBASE" id="110283">
    <property type="entry name" value="M.Mae44ORF4240P"/>
</dbReference>
<dbReference type="Gene3D" id="1.10.1020.10">
    <property type="entry name" value="Adenine-specific Methyltransferase, Domain 2"/>
    <property type="match status" value="1"/>
</dbReference>
<dbReference type="InterPro" id="IPR023095">
    <property type="entry name" value="Ade_MeTrfase_dom_2"/>
</dbReference>
<sequence>MSKIAKKLSNSPFRYPGGKFYARKLILACLPSHHKYCEPFAGGASIFFAKESVAENILNDKDEELINCYRHIKDYLDSLIELLKDLNATKELHSYYKNEFQPANDLERAMRWYYLNRTSYSGIMKLENCYWGYGDKYSMRPENWPSHLKTTSEKLQNVNLSCLDFEDLINQLPDDYFLFVDPPYFQADQNKFYSCFFSLEDHERLCKTLKKHQHRFKFLLTYDNCSEIREMYDWCISLQDNEWNYTINRTDDQKNGLKLEHGYQSERRKGKEVFIANYDLEKPARFTPLQLSLFDVS</sequence>
<name>A0A0A1W083_MICAE</name>
<dbReference type="Pfam" id="PF02086">
    <property type="entry name" value="MethyltransfD12"/>
    <property type="match status" value="1"/>
</dbReference>
<comment type="catalytic activity">
    <reaction evidence="6">
        <text>a 2'-deoxyadenosine in DNA + S-adenosyl-L-methionine = an N(6)-methyl-2'-deoxyadenosine in DNA + S-adenosyl-L-homocysteine + H(+)</text>
        <dbReference type="Rhea" id="RHEA:15197"/>
        <dbReference type="Rhea" id="RHEA-COMP:12418"/>
        <dbReference type="Rhea" id="RHEA-COMP:12419"/>
        <dbReference type="ChEBI" id="CHEBI:15378"/>
        <dbReference type="ChEBI" id="CHEBI:57856"/>
        <dbReference type="ChEBI" id="CHEBI:59789"/>
        <dbReference type="ChEBI" id="CHEBI:90615"/>
        <dbReference type="ChEBI" id="CHEBI:90616"/>
        <dbReference type="EC" id="2.1.1.72"/>
    </reaction>
</comment>
<dbReference type="AlphaFoldDB" id="A0A0A1W083"/>
<dbReference type="NCBIfam" id="TIGR00571">
    <property type="entry name" value="dam"/>
    <property type="match status" value="1"/>
</dbReference>
<evidence type="ECO:0000313" key="7">
    <source>
        <dbReference type="EMBL" id="GAL95385.1"/>
    </source>
</evidence>
<dbReference type="GO" id="GO:0032259">
    <property type="term" value="P:methylation"/>
    <property type="evidence" value="ECO:0007669"/>
    <property type="project" value="UniProtKB-KW"/>
</dbReference>
<evidence type="ECO:0000256" key="3">
    <source>
        <dbReference type="ARBA" id="ARBA00022603"/>
    </source>
</evidence>
<proteinExistence type="inferred from homology"/>
<reference evidence="8" key="1">
    <citation type="journal article" date="2015" name="Genome">
        <title>Whole Genome Sequence of the Non-Microcystin-Producing Microcystis aeruginosa Strain NIES-44.</title>
        <authorList>
            <person name="Okano K."/>
            <person name="Miyata N."/>
            <person name="Ozaki Y."/>
        </authorList>
    </citation>
    <scope>NUCLEOTIDE SEQUENCE [LARGE SCALE GENOMIC DNA]</scope>
    <source>
        <strain evidence="8">NIES-44</strain>
    </source>
</reference>
<dbReference type="GO" id="GO:0009307">
    <property type="term" value="P:DNA restriction-modification system"/>
    <property type="evidence" value="ECO:0007669"/>
    <property type="project" value="InterPro"/>
</dbReference>
<dbReference type="GO" id="GO:0006298">
    <property type="term" value="P:mismatch repair"/>
    <property type="evidence" value="ECO:0007669"/>
    <property type="project" value="TreeGrafter"/>
</dbReference>
<dbReference type="GO" id="GO:0009007">
    <property type="term" value="F:site-specific DNA-methyltransferase (adenine-specific) activity"/>
    <property type="evidence" value="ECO:0007669"/>
    <property type="project" value="UniProtKB-EC"/>
</dbReference>
<dbReference type="Gene3D" id="3.40.50.150">
    <property type="entry name" value="Vaccinia Virus protein VP39"/>
    <property type="match status" value="1"/>
</dbReference>
<dbReference type="GO" id="GO:0043565">
    <property type="term" value="F:sequence-specific DNA binding"/>
    <property type="evidence" value="ECO:0007669"/>
    <property type="project" value="TreeGrafter"/>
</dbReference>
<dbReference type="Proteomes" id="UP000030321">
    <property type="component" value="Unassembled WGS sequence"/>
</dbReference>